<dbReference type="PANTHER" id="PTHR30511">
    <property type="entry name" value="ALANINE RACEMASE"/>
    <property type="match status" value="1"/>
</dbReference>
<comment type="pathway">
    <text evidence="4">Amino-acid biosynthesis; D-alanine biosynthesis; D-alanine from L-alanine: step 1/1.</text>
</comment>
<feature type="domain" description="Alanine racemase C-terminal" evidence="7">
    <location>
        <begin position="250"/>
        <end position="378"/>
    </location>
</feature>
<dbReference type="InterPro" id="IPR001608">
    <property type="entry name" value="Ala_racemase_N"/>
</dbReference>
<dbReference type="CDD" id="cd00430">
    <property type="entry name" value="PLPDE_III_AR"/>
    <property type="match status" value="1"/>
</dbReference>
<dbReference type="EMBL" id="JACJKY010000013">
    <property type="protein sequence ID" value="MBM6921250.1"/>
    <property type="molecule type" value="Genomic_DNA"/>
</dbReference>
<evidence type="ECO:0000256" key="4">
    <source>
        <dbReference type="HAMAP-Rule" id="MF_01201"/>
    </source>
</evidence>
<feature type="active site" description="Proton acceptor; specific for D-alanine" evidence="4">
    <location>
        <position position="39"/>
    </location>
</feature>
<dbReference type="InterPro" id="IPR020622">
    <property type="entry name" value="Ala_racemase_pyridoxalP-BS"/>
</dbReference>
<dbReference type="GO" id="GO:0005829">
    <property type="term" value="C:cytosol"/>
    <property type="evidence" value="ECO:0007669"/>
    <property type="project" value="TreeGrafter"/>
</dbReference>
<dbReference type="SMART" id="SM01005">
    <property type="entry name" value="Ala_racemase_C"/>
    <property type="match status" value="1"/>
</dbReference>
<dbReference type="PANTHER" id="PTHR30511:SF0">
    <property type="entry name" value="ALANINE RACEMASE, CATABOLIC-RELATED"/>
    <property type="match status" value="1"/>
</dbReference>
<dbReference type="InterPro" id="IPR029066">
    <property type="entry name" value="PLP-binding_barrel"/>
</dbReference>
<dbReference type="GO" id="GO:0030170">
    <property type="term" value="F:pyridoxal phosphate binding"/>
    <property type="evidence" value="ECO:0007669"/>
    <property type="project" value="UniProtKB-UniRule"/>
</dbReference>
<gene>
    <name evidence="8" type="primary">alr</name>
    <name evidence="8" type="ORF">H6A12_08795</name>
</gene>
<feature type="binding site" evidence="4 6">
    <location>
        <position position="319"/>
    </location>
    <ligand>
        <name>substrate</name>
    </ligand>
</feature>
<keyword evidence="9" id="KW-1185">Reference proteome</keyword>
<comment type="similarity">
    <text evidence="4">Belongs to the alanine racemase family.</text>
</comment>
<evidence type="ECO:0000256" key="2">
    <source>
        <dbReference type="ARBA" id="ARBA00022898"/>
    </source>
</evidence>
<keyword evidence="2 4" id="KW-0663">Pyridoxal phosphate</keyword>
<comment type="caution">
    <text evidence="8">The sequence shown here is derived from an EMBL/GenBank/DDBJ whole genome shotgun (WGS) entry which is preliminary data.</text>
</comment>
<dbReference type="InterPro" id="IPR000821">
    <property type="entry name" value="Ala_racemase"/>
</dbReference>
<evidence type="ECO:0000256" key="3">
    <source>
        <dbReference type="ARBA" id="ARBA00023235"/>
    </source>
</evidence>
<reference evidence="8" key="1">
    <citation type="submission" date="2020-08" db="EMBL/GenBank/DDBJ databases">
        <authorList>
            <person name="Cejkova D."/>
            <person name="Kubasova T."/>
            <person name="Jahodarova E."/>
            <person name="Rychlik I."/>
        </authorList>
    </citation>
    <scope>NUCLEOTIDE SEQUENCE</scope>
    <source>
        <strain evidence="8">An559</strain>
    </source>
</reference>
<dbReference type="SUPFAM" id="SSF51419">
    <property type="entry name" value="PLP-binding barrel"/>
    <property type="match status" value="1"/>
</dbReference>
<proteinExistence type="inferred from homology"/>
<dbReference type="InterPro" id="IPR009006">
    <property type="entry name" value="Ala_racemase/Decarboxylase_C"/>
</dbReference>
<evidence type="ECO:0000313" key="9">
    <source>
        <dbReference type="Proteomes" id="UP000774750"/>
    </source>
</evidence>
<feature type="active site" description="Proton acceptor; specific for L-alanine" evidence="4">
    <location>
        <position position="271"/>
    </location>
</feature>
<dbReference type="Gene3D" id="2.40.37.10">
    <property type="entry name" value="Lyase, Ornithine Decarboxylase, Chain A, domain 1"/>
    <property type="match status" value="1"/>
</dbReference>
<dbReference type="SUPFAM" id="SSF50621">
    <property type="entry name" value="Alanine racemase C-terminal domain-like"/>
    <property type="match status" value="1"/>
</dbReference>
<dbReference type="GO" id="GO:0009252">
    <property type="term" value="P:peptidoglycan biosynthetic process"/>
    <property type="evidence" value="ECO:0007669"/>
    <property type="project" value="TreeGrafter"/>
</dbReference>
<dbReference type="Pfam" id="PF00842">
    <property type="entry name" value="Ala_racemase_C"/>
    <property type="match status" value="1"/>
</dbReference>
<reference evidence="8" key="2">
    <citation type="journal article" date="2021" name="Sci. Rep.">
        <title>The distribution of antibiotic resistance genes in chicken gut microbiota commensals.</title>
        <authorList>
            <person name="Juricova H."/>
            <person name="Matiasovicova J."/>
            <person name="Kubasova T."/>
            <person name="Cejkova D."/>
            <person name="Rychlik I."/>
        </authorList>
    </citation>
    <scope>NUCLEOTIDE SEQUENCE</scope>
    <source>
        <strain evidence="8">An559</strain>
    </source>
</reference>
<dbReference type="GO" id="GO:0030632">
    <property type="term" value="P:D-alanine biosynthetic process"/>
    <property type="evidence" value="ECO:0007669"/>
    <property type="project" value="UniProtKB-UniRule"/>
</dbReference>
<organism evidence="8 9">
    <name type="scientific">Merdimmobilis hominis</name>
    <dbReference type="NCBI Taxonomy" id="2897707"/>
    <lineage>
        <taxon>Bacteria</taxon>
        <taxon>Bacillati</taxon>
        <taxon>Bacillota</taxon>
        <taxon>Clostridia</taxon>
        <taxon>Eubacteriales</taxon>
        <taxon>Oscillospiraceae</taxon>
        <taxon>Merdimmobilis</taxon>
    </lineage>
</organism>
<dbReference type="NCBIfam" id="TIGR00492">
    <property type="entry name" value="alr"/>
    <property type="match status" value="1"/>
</dbReference>
<evidence type="ECO:0000259" key="7">
    <source>
        <dbReference type="SMART" id="SM01005"/>
    </source>
</evidence>
<feature type="binding site" evidence="4 6">
    <location>
        <position position="137"/>
    </location>
    <ligand>
        <name>substrate</name>
    </ligand>
</feature>
<dbReference type="Pfam" id="PF01168">
    <property type="entry name" value="Ala_racemase_N"/>
    <property type="match status" value="1"/>
</dbReference>
<accession>A0A939BEF0</accession>
<name>A0A939BEF0_9FIRM</name>
<dbReference type="FunFam" id="3.20.20.10:FF:000002">
    <property type="entry name" value="Alanine racemase"/>
    <property type="match status" value="1"/>
</dbReference>
<dbReference type="InterPro" id="IPR011079">
    <property type="entry name" value="Ala_racemase_C"/>
</dbReference>
<feature type="modified residue" description="N6-(pyridoxal phosphate)lysine" evidence="4 5">
    <location>
        <position position="39"/>
    </location>
</feature>
<comment type="catalytic activity">
    <reaction evidence="4">
        <text>L-alanine = D-alanine</text>
        <dbReference type="Rhea" id="RHEA:20249"/>
        <dbReference type="ChEBI" id="CHEBI:57416"/>
        <dbReference type="ChEBI" id="CHEBI:57972"/>
        <dbReference type="EC" id="5.1.1.1"/>
    </reaction>
</comment>
<dbReference type="AlphaFoldDB" id="A0A939BEF0"/>
<dbReference type="PROSITE" id="PS00395">
    <property type="entry name" value="ALANINE_RACEMASE"/>
    <property type="match status" value="1"/>
</dbReference>
<dbReference type="Proteomes" id="UP000774750">
    <property type="component" value="Unassembled WGS sequence"/>
</dbReference>
<protein>
    <recommendedName>
        <fullName evidence="4">Alanine racemase</fullName>
        <ecNumber evidence="4">5.1.1.1</ecNumber>
    </recommendedName>
</protein>
<dbReference type="GO" id="GO:0008784">
    <property type="term" value="F:alanine racemase activity"/>
    <property type="evidence" value="ECO:0007669"/>
    <property type="project" value="UniProtKB-UniRule"/>
</dbReference>
<sequence>MKDFYKRTWAVVDLDALQFNYAQIRAHLPSSVSVMAVVKADAYGHGDRMVAQTLYDAGVRSFAVSNINEALNLRRHGINGKILILGYTPPEAAMELVENRISQAVFSAEYALALNEVCQEKQVRVNCHIKLDTGMSRIGFCTEPTESAADAIARICCLPGLNCCGLFSHFSSADAHDDSSDAYTKLQTERFNAIREALLTRGIRFDSYHLQNSAGIAFCSSESFDLARAGIVLYGYAPSHEPLPFALRPVMSLYSTVSMVKEIPASTAVSYNRTFVSSRPMRVATVPIGYADGYPRLLSNKGSMLIRGKRAPIIGNICMDQLVLDVTDIPDVQMGDTVTVVGRDGLEAISFDDLAQPCQTIHYELMCLIGRRVPRVYQSHGETRTVIDYLTET</sequence>
<keyword evidence="3 4" id="KW-0413">Isomerase</keyword>
<evidence type="ECO:0000313" key="8">
    <source>
        <dbReference type="EMBL" id="MBM6921250.1"/>
    </source>
</evidence>
<dbReference type="PRINTS" id="PR00992">
    <property type="entry name" value="ALARACEMASE"/>
</dbReference>
<evidence type="ECO:0000256" key="5">
    <source>
        <dbReference type="PIRSR" id="PIRSR600821-50"/>
    </source>
</evidence>
<dbReference type="RefSeq" id="WP_204446994.1">
    <property type="nucleotide sequence ID" value="NZ_JACJKY010000013.1"/>
</dbReference>
<evidence type="ECO:0000256" key="6">
    <source>
        <dbReference type="PIRSR" id="PIRSR600821-52"/>
    </source>
</evidence>
<comment type="cofactor">
    <cofactor evidence="1 4 5">
        <name>pyridoxal 5'-phosphate</name>
        <dbReference type="ChEBI" id="CHEBI:597326"/>
    </cofactor>
</comment>
<dbReference type="Gene3D" id="3.20.20.10">
    <property type="entry name" value="Alanine racemase"/>
    <property type="match status" value="1"/>
</dbReference>
<comment type="function">
    <text evidence="4">Catalyzes the interconversion of L-alanine and D-alanine. May also act on other amino acids.</text>
</comment>
<dbReference type="HAMAP" id="MF_01201">
    <property type="entry name" value="Ala_racemase"/>
    <property type="match status" value="1"/>
</dbReference>
<evidence type="ECO:0000256" key="1">
    <source>
        <dbReference type="ARBA" id="ARBA00001933"/>
    </source>
</evidence>
<dbReference type="EC" id="5.1.1.1" evidence="4"/>